<keyword evidence="2" id="KW-0732">Signal</keyword>
<evidence type="ECO:0000256" key="1">
    <source>
        <dbReference type="SAM" id="MobiDB-lite"/>
    </source>
</evidence>
<accession>A0ABQ7HFI1</accession>
<evidence type="ECO:0000313" key="4">
    <source>
        <dbReference type="Proteomes" id="UP000773850"/>
    </source>
</evidence>
<reference evidence="3 4" key="1">
    <citation type="submission" date="2016-03" db="EMBL/GenBank/DDBJ databases">
        <title>Spore heat resistance.</title>
        <authorList>
            <person name="Boekhorst J."/>
            <person name="Berendsen E.M."/>
            <person name="Wells-Bennik M.H."/>
            <person name="Kuipers O.P."/>
        </authorList>
    </citation>
    <scope>NUCLEOTIDE SEQUENCE [LARGE SCALE GENOMIC DNA]</scope>
    <source>
        <strain evidence="3 4">GS8</strain>
    </source>
</reference>
<feature type="chain" id="PRO_5046890102" evidence="2">
    <location>
        <begin position="20"/>
        <end position="145"/>
    </location>
</feature>
<feature type="signal peptide" evidence="2">
    <location>
        <begin position="1"/>
        <end position="19"/>
    </location>
</feature>
<gene>
    <name evidence="3" type="ORF">GS8_1641</name>
</gene>
<feature type="compositionally biased region" description="Basic residues" evidence="1">
    <location>
        <begin position="97"/>
        <end position="109"/>
    </location>
</feature>
<evidence type="ECO:0000313" key="3">
    <source>
        <dbReference type="EMBL" id="KAF6510970.1"/>
    </source>
</evidence>
<sequence length="145" mass="15555">MKRNVSTLLSVALVASRLAACSNGGGGEAKAENKNGTAATTQQSAANMLAAHKGLNQAPVLLKMERIGLHDVRVEMTAQITDIEIDKGKTYYTAVKRKRSDSHHNRKKESVRQAANNGRSGVLLISAPKWLGRCCVSKGNDQTDP</sequence>
<organism evidence="3 4">
    <name type="scientific">Geobacillus stearothermophilus</name>
    <name type="common">Bacillus stearothermophilus</name>
    <dbReference type="NCBI Taxonomy" id="1422"/>
    <lineage>
        <taxon>Bacteria</taxon>
        <taxon>Bacillati</taxon>
        <taxon>Bacillota</taxon>
        <taxon>Bacilli</taxon>
        <taxon>Bacillales</taxon>
        <taxon>Anoxybacillaceae</taxon>
        <taxon>Geobacillus</taxon>
    </lineage>
</organism>
<evidence type="ECO:0000256" key="2">
    <source>
        <dbReference type="SAM" id="SignalP"/>
    </source>
</evidence>
<proteinExistence type="predicted"/>
<keyword evidence="4" id="KW-1185">Reference proteome</keyword>
<dbReference type="Proteomes" id="UP000773850">
    <property type="component" value="Unassembled WGS sequence"/>
</dbReference>
<protein>
    <submittedName>
        <fullName evidence="3">Copper-containing nitrite reductase</fullName>
    </submittedName>
</protein>
<comment type="caution">
    <text evidence="3">The sequence shown here is derived from an EMBL/GenBank/DDBJ whole genome shotgun (WGS) entry which is preliminary data.</text>
</comment>
<feature type="region of interest" description="Disordered" evidence="1">
    <location>
        <begin position="97"/>
        <end position="116"/>
    </location>
</feature>
<dbReference type="EMBL" id="LUCS01000027">
    <property type="protein sequence ID" value="KAF6510970.1"/>
    <property type="molecule type" value="Genomic_DNA"/>
</dbReference>
<name>A0ABQ7HFI1_GEOSE</name>